<accession>G7J8K3</accession>
<dbReference type="OMA" id="ACDSWTV"/>
<keyword evidence="11" id="KW-1185">Reference proteome</keyword>
<keyword evidence="2" id="KW-0479">Metal-binding</keyword>
<comment type="subcellular location">
    <subcellularLocation>
        <location evidence="1">Nucleus</location>
    </subcellularLocation>
</comment>
<feature type="domain" description="RPA-interacting protein C-terminal" evidence="8">
    <location>
        <begin position="166"/>
        <end position="247"/>
    </location>
</feature>
<feature type="domain" description="RPA-interacting protein N-terminal" evidence="6">
    <location>
        <begin position="24"/>
        <end position="57"/>
    </location>
</feature>
<keyword evidence="4" id="KW-0862">Zinc</keyword>
<evidence type="ECO:0000259" key="8">
    <source>
        <dbReference type="Pfam" id="PF14768"/>
    </source>
</evidence>
<evidence type="ECO:0000313" key="11">
    <source>
        <dbReference type="Proteomes" id="UP000002051"/>
    </source>
</evidence>
<dbReference type="Pfam" id="PF14767">
    <property type="entry name" value="RPA_interact_M"/>
    <property type="match status" value="1"/>
</dbReference>
<sequence length="249" mass="29452">MEEIGTSTTAEKKAMLRPSLKSDSEFNNYQLWKQKLRENCFKRVRQDRSRLLWKCRLSSSDDESSRLLHNQDELDIVFRDIVSDELNKINNDDNDLLWNDDLKAAHEGDCQDILLEMQNLFYQDLDSHIDTWEDEVDHYLARAVYDHMHLNPDNNTNNKTFGEQIWCPLCKQGQLKDTHNLIYCTRCKLQLTKADELTLDFLRDRLAEVHMEHLDRGCRLKPRFCIKTKFNLTALYIVCEGCDTFEVVI</sequence>
<dbReference type="HOGENOM" id="CLU_101935_0_0_1"/>
<dbReference type="Proteomes" id="UP000002051">
    <property type="component" value="Chromosome 3"/>
</dbReference>
<name>G7J8K3_MEDTR</name>
<dbReference type="EMBL" id="CM001219">
    <property type="protein sequence ID" value="AES74312.1"/>
    <property type="molecule type" value="Genomic_DNA"/>
</dbReference>
<evidence type="ECO:0000256" key="4">
    <source>
        <dbReference type="ARBA" id="ARBA00022833"/>
    </source>
</evidence>
<feature type="domain" description="RPA-interacting protein central" evidence="7">
    <location>
        <begin position="77"/>
        <end position="144"/>
    </location>
</feature>
<dbReference type="KEGG" id="mtr:11421538"/>
<dbReference type="GO" id="GO:0008270">
    <property type="term" value="F:zinc ion binding"/>
    <property type="evidence" value="ECO:0007669"/>
    <property type="project" value="UniProtKB-KW"/>
</dbReference>
<evidence type="ECO:0008006" key="12">
    <source>
        <dbReference type="Google" id="ProtNLM"/>
    </source>
</evidence>
<dbReference type="GO" id="GO:0006606">
    <property type="term" value="P:protein import into nucleus"/>
    <property type="evidence" value="ECO:0000318"/>
    <property type="project" value="GO_Central"/>
</dbReference>
<evidence type="ECO:0000259" key="6">
    <source>
        <dbReference type="Pfam" id="PF14766"/>
    </source>
</evidence>
<reference evidence="9 11" key="1">
    <citation type="journal article" date="2011" name="Nature">
        <title>The Medicago genome provides insight into the evolution of rhizobial symbioses.</title>
        <authorList>
            <person name="Young N.D."/>
            <person name="Debelle F."/>
            <person name="Oldroyd G.E."/>
            <person name="Geurts R."/>
            <person name="Cannon S.B."/>
            <person name="Udvardi M.K."/>
            <person name="Benedito V.A."/>
            <person name="Mayer K.F."/>
            <person name="Gouzy J."/>
            <person name="Schoof H."/>
            <person name="Van de Peer Y."/>
            <person name="Proost S."/>
            <person name="Cook D.R."/>
            <person name="Meyers B.C."/>
            <person name="Spannagl M."/>
            <person name="Cheung F."/>
            <person name="De Mita S."/>
            <person name="Krishnakumar V."/>
            <person name="Gundlach H."/>
            <person name="Zhou S."/>
            <person name="Mudge J."/>
            <person name="Bharti A.K."/>
            <person name="Murray J.D."/>
            <person name="Naoumkina M.A."/>
            <person name="Rosen B."/>
            <person name="Silverstein K.A."/>
            <person name="Tang H."/>
            <person name="Rombauts S."/>
            <person name="Zhao P.X."/>
            <person name="Zhou P."/>
            <person name="Barbe V."/>
            <person name="Bardou P."/>
            <person name="Bechner M."/>
            <person name="Bellec A."/>
            <person name="Berger A."/>
            <person name="Berges H."/>
            <person name="Bidwell S."/>
            <person name="Bisseling T."/>
            <person name="Choisne N."/>
            <person name="Couloux A."/>
            <person name="Denny R."/>
            <person name="Deshpande S."/>
            <person name="Dai X."/>
            <person name="Doyle J.J."/>
            <person name="Dudez A.M."/>
            <person name="Farmer A.D."/>
            <person name="Fouteau S."/>
            <person name="Franken C."/>
            <person name="Gibelin C."/>
            <person name="Gish J."/>
            <person name="Goldstein S."/>
            <person name="Gonzalez A.J."/>
            <person name="Green P.J."/>
            <person name="Hallab A."/>
            <person name="Hartog M."/>
            <person name="Hua A."/>
            <person name="Humphray S.J."/>
            <person name="Jeong D.H."/>
            <person name="Jing Y."/>
            <person name="Jocker A."/>
            <person name="Kenton S.M."/>
            <person name="Kim D.J."/>
            <person name="Klee K."/>
            <person name="Lai H."/>
            <person name="Lang C."/>
            <person name="Lin S."/>
            <person name="Macmil S.L."/>
            <person name="Magdelenat G."/>
            <person name="Matthews L."/>
            <person name="McCorrison J."/>
            <person name="Monaghan E.L."/>
            <person name="Mun J.H."/>
            <person name="Najar F.Z."/>
            <person name="Nicholson C."/>
            <person name="Noirot C."/>
            <person name="O'Bleness M."/>
            <person name="Paule C.R."/>
            <person name="Poulain J."/>
            <person name="Prion F."/>
            <person name="Qin B."/>
            <person name="Qu C."/>
            <person name="Retzel E.F."/>
            <person name="Riddle C."/>
            <person name="Sallet E."/>
            <person name="Samain S."/>
            <person name="Samson N."/>
            <person name="Sanders I."/>
            <person name="Saurat O."/>
            <person name="Scarpelli C."/>
            <person name="Schiex T."/>
            <person name="Segurens B."/>
            <person name="Severin A.J."/>
            <person name="Sherrier D.J."/>
            <person name="Shi R."/>
            <person name="Sims S."/>
            <person name="Singer S.R."/>
            <person name="Sinharoy S."/>
            <person name="Sterck L."/>
            <person name="Viollet A."/>
            <person name="Wang B.B."/>
            <person name="Wang K."/>
            <person name="Wang M."/>
            <person name="Wang X."/>
            <person name="Warfsmann J."/>
            <person name="Weissenbach J."/>
            <person name="White D.D."/>
            <person name="White J.D."/>
            <person name="Wiley G.B."/>
            <person name="Wincker P."/>
            <person name="Xing Y."/>
            <person name="Yang L."/>
            <person name="Yao Z."/>
            <person name="Ying F."/>
            <person name="Zhai J."/>
            <person name="Zhou L."/>
            <person name="Zuber A."/>
            <person name="Denarie J."/>
            <person name="Dixon R.A."/>
            <person name="May G.D."/>
            <person name="Schwartz D.C."/>
            <person name="Rogers J."/>
            <person name="Quetier F."/>
            <person name="Town C.D."/>
            <person name="Roe B.A."/>
        </authorList>
    </citation>
    <scope>NUCLEOTIDE SEQUENCE [LARGE SCALE GENOMIC DNA]</scope>
    <source>
        <strain evidence="9">A17</strain>
        <strain evidence="10 11">cv. Jemalong A17</strain>
    </source>
</reference>
<protein>
    <recommendedName>
        <fullName evidence="12">RPA-interacting protein</fullName>
    </recommendedName>
</protein>
<dbReference type="InterPro" id="IPR028158">
    <property type="entry name" value="RPA_interact_N_dom"/>
</dbReference>
<evidence type="ECO:0000313" key="10">
    <source>
        <dbReference type="EnsemblPlants" id="AES74312"/>
    </source>
</evidence>
<dbReference type="PANTHER" id="PTHR31742:SF1">
    <property type="entry name" value="RPA-INTERACTING PROTEIN"/>
    <property type="match status" value="1"/>
</dbReference>
<evidence type="ECO:0000256" key="3">
    <source>
        <dbReference type="ARBA" id="ARBA00022771"/>
    </source>
</evidence>
<dbReference type="EnsemblPlants" id="AES74312">
    <property type="protein sequence ID" value="AES74312"/>
    <property type="gene ID" value="MTR_3g118090"/>
</dbReference>
<dbReference type="Pfam" id="PF14766">
    <property type="entry name" value="RPA_interact_N"/>
    <property type="match status" value="1"/>
</dbReference>
<keyword evidence="5" id="KW-0539">Nucleus</keyword>
<evidence type="ECO:0000256" key="1">
    <source>
        <dbReference type="ARBA" id="ARBA00004123"/>
    </source>
</evidence>
<proteinExistence type="predicted"/>
<evidence type="ECO:0000259" key="7">
    <source>
        <dbReference type="Pfam" id="PF14767"/>
    </source>
</evidence>
<reference evidence="9 11" key="2">
    <citation type="journal article" date="2014" name="BMC Genomics">
        <title>An improved genome release (version Mt4.0) for the model legume Medicago truncatula.</title>
        <authorList>
            <person name="Tang H."/>
            <person name="Krishnakumar V."/>
            <person name="Bidwell S."/>
            <person name="Rosen B."/>
            <person name="Chan A."/>
            <person name="Zhou S."/>
            <person name="Gentzbittel L."/>
            <person name="Childs K.L."/>
            <person name="Yandell M."/>
            <person name="Gundlach H."/>
            <person name="Mayer K.F."/>
            <person name="Schwartz D.C."/>
            <person name="Town C.D."/>
        </authorList>
    </citation>
    <scope>GENOME REANNOTATION</scope>
    <source>
        <strain evidence="10 11">cv. Jemalong A17</strain>
    </source>
</reference>
<gene>
    <name evidence="10" type="primary">11421538</name>
    <name evidence="9" type="ordered locus">MTR_3g118090</name>
</gene>
<evidence type="ECO:0000313" key="9">
    <source>
        <dbReference type="EMBL" id="AES74312.1"/>
    </source>
</evidence>
<organism evidence="9 11">
    <name type="scientific">Medicago truncatula</name>
    <name type="common">Barrel medic</name>
    <name type="synonym">Medicago tribuloides</name>
    <dbReference type="NCBI Taxonomy" id="3880"/>
    <lineage>
        <taxon>Eukaryota</taxon>
        <taxon>Viridiplantae</taxon>
        <taxon>Streptophyta</taxon>
        <taxon>Embryophyta</taxon>
        <taxon>Tracheophyta</taxon>
        <taxon>Spermatophyta</taxon>
        <taxon>Magnoliopsida</taxon>
        <taxon>eudicotyledons</taxon>
        <taxon>Gunneridae</taxon>
        <taxon>Pentapetalae</taxon>
        <taxon>rosids</taxon>
        <taxon>fabids</taxon>
        <taxon>Fabales</taxon>
        <taxon>Fabaceae</taxon>
        <taxon>Papilionoideae</taxon>
        <taxon>50 kb inversion clade</taxon>
        <taxon>NPAAA clade</taxon>
        <taxon>Hologalegina</taxon>
        <taxon>IRL clade</taxon>
        <taxon>Trifolieae</taxon>
        <taxon>Medicago</taxon>
    </lineage>
</organism>
<dbReference type="Pfam" id="PF14768">
    <property type="entry name" value="RPA_interact_C"/>
    <property type="match status" value="1"/>
</dbReference>
<dbReference type="InterPro" id="IPR028155">
    <property type="entry name" value="RPA_interact_central"/>
</dbReference>
<dbReference type="PaxDb" id="3880-AES74312"/>
<keyword evidence="3" id="KW-0863">Zinc-finger</keyword>
<evidence type="ECO:0000256" key="2">
    <source>
        <dbReference type="ARBA" id="ARBA00022723"/>
    </source>
</evidence>
<dbReference type="STRING" id="3880.G7J8K3"/>
<dbReference type="PANTHER" id="PTHR31742">
    <property type="entry name" value="RPA-INTERACTING PROTEIN RPAIN"/>
    <property type="match status" value="1"/>
</dbReference>
<dbReference type="InterPro" id="IPR028159">
    <property type="entry name" value="RPA_interact_C_dom"/>
</dbReference>
<dbReference type="eggNOG" id="ENOG502QTX4">
    <property type="taxonomic scope" value="Eukaryota"/>
</dbReference>
<dbReference type="AlphaFoldDB" id="G7J8K3"/>
<dbReference type="GO" id="GO:0005634">
    <property type="term" value="C:nucleus"/>
    <property type="evidence" value="ECO:0000318"/>
    <property type="project" value="GO_Central"/>
</dbReference>
<dbReference type="OrthoDB" id="435311at2759"/>
<evidence type="ECO:0000256" key="5">
    <source>
        <dbReference type="ARBA" id="ARBA00023242"/>
    </source>
</evidence>
<reference evidence="10" key="3">
    <citation type="submission" date="2015-04" db="UniProtKB">
        <authorList>
            <consortium name="EnsemblPlants"/>
        </authorList>
    </citation>
    <scope>IDENTIFICATION</scope>
    <source>
        <strain evidence="10">cv. Jemalong A17</strain>
    </source>
</reference>
<dbReference type="InterPro" id="IPR028156">
    <property type="entry name" value="RIP"/>
</dbReference>